<keyword evidence="21" id="KW-0175">Coiled coil</keyword>
<dbReference type="GO" id="GO:0005545">
    <property type="term" value="F:1-phosphatidylinositol binding"/>
    <property type="evidence" value="ECO:0007669"/>
    <property type="project" value="InterPro"/>
</dbReference>
<evidence type="ECO:0000256" key="1">
    <source>
        <dbReference type="ARBA" id="ARBA00004123"/>
    </source>
</evidence>
<dbReference type="SUPFAM" id="SSF89009">
    <property type="entry name" value="GAT-like domain"/>
    <property type="match status" value="1"/>
</dbReference>
<comment type="subunit">
    <text evidence="19">Binds to clathrin; involves primarily the C-terminal sequences, but the full-length protein is required for full binding capacity. Binds phosphatidylinositol 4,5- bisphosphate. Interacts with PIMREG; this interaction may change the subcellular location into the nucleus. Interacts with AP2A1 (via its alpha-appendage domain). Interacts (via N-terminus) with VAMP2; VAMP3; VAMP7 and VAMP8 (Via N-terminus). Interacts with LC3/MAP1LC3A.</text>
</comment>
<evidence type="ECO:0000256" key="17">
    <source>
        <dbReference type="ARBA" id="ARBA00023329"/>
    </source>
</evidence>
<dbReference type="InterPro" id="IPR014712">
    <property type="entry name" value="ANTH_dom_sf"/>
</dbReference>
<keyword evidence="15" id="KW-0168">Coated pit</keyword>
<keyword evidence="7" id="KW-1003">Cell membrane</keyword>
<comment type="similarity">
    <text evidence="6">Belongs to the PICALM/SNAP91 family.</text>
</comment>
<dbReference type="GO" id="GO:0048268">
    <property type="term" value="P:clathrin coat assembly"/>
    <property type="evidence" value="ECO:0007669"/>
    <property type="project" value="InterPro"/>
</dbReference>
<dbReference type="PANTHER" id="PTHR22951">
    <property type="entry name" value="CLATHRIN ASSEMBLY PROTEIN"/>
    <property type="match status" value="1"/>
</dbReference>
<dbReference type="Proteomes" id="UP000386466">
    <property type="component" value="Unassembled WGS sequence"/>
</dbReference>
<evidence type="ECO:0000259" key="23">
    <source>
        <dbReference type="PROSITE" id="PS50942"/>
    </source>
</evidence>
<keyword evidence="17" id="KW-0968">Cytoplasmic vesicle</keyword>
<evidence type="ECO:0000256" key="22">
    <source>
        <dbReference type="SAM" id="MobiDB-lite"/>
    </source>
</evidence>
<evidence type="ECO:0000256" key="18">
    <source>
        <dbReference type="ARBA" id="ARBA00055144"/>
    </source>
</evidence>
<dbReference type="FunFam" id="1.25.40.90:FF:000001">
    <property type="entry name" value="phosphatidylinositol-binding clathrin assembly protein-like isoform X1"/>
    <property type="match status" value="1"/>
</dbReference>
<dbReference type="Gene3D" id="1.25.40.90">
    <property type="match status" value="1"/>
</dbReference>
<evidence type="ECO:0000256" key="19">
    <source>
        <dbReference type="ARBA" id="ARBA00061829"/>
    </source>
</evidence>
<evidence type="ECO:0000256" key="5">
    <source>
        <dbReference type="ARBA" id="ARBA00004600"/>
    </source>
</evidence>
<evidence type="ECO:0000256" key="4">
    <source>
        <dbReference type="ARBA" id="ARBA00004555"/>
    </source>
</evidence>
<evidence type="ECO:0000256" key="3">
    <source>
        <dbReference type="ARBA" id="ARBA00004236"/>
    </source>
</evidence>
<evidence type="ECO:0000256" key="15">
    <source>
        <dbReference type="ARBA" id="ARBA00023176"/>
    </source>
</evidence>
<feature type="region of interest" description="Disordered" evidence="22">
    <location>
        <begin position="504"/>
        <end position="526"/>
    </location>
</feature>
<dbReference type="InterPro" id="IPR013809">
    <property type="entry name" value="ENTH"/>
</dbReference>
<dbReference type="GO" id="GO:0072583">
    <property type="term" value="P:clathrin-dependent endocytosis"/>
    <property type="evidence" value="ECO:0007669"/>
    <property type="project" value="InterPro"/>
</dbReference>
<feature type="domain" description="ENTH" evidence="23">
    <location>
        <begin position="14"/>
        <end position="145"/>
    </location>
</feature>
<reference evidence="24 25" key="1">
    <citation type="submission" date="2019-01" db="EMBL/GenBank/DDBJ databases">
        <authorList>
            <person name="Alioto T."/>
            <person name="Alioto T."/>
        </authorList>
    </citation>
    <scope>NUCLEOTIDE SEQUENCE [LARGE SCALE GENOMIC DNA]</scope>
</reference>
<dbReference type="SMART" id="SM00273">
    <property type="entry name" value="ENTH"/>
    <property type="match status" value="1"/>
</dbReference>
<keyword evidence="9" id="KW-0597">Phosphoprotein</keyword>
<dbReference type="GO" id="GO:0098894">
    <property type="term" value="C:extrinsic component of presynaptic endocytic zone membrane"/>
    <property type="evidence" value="ECO:0007669"/>
    <property type="project" value="TreeGrafter"/>
</dbReference>
<keyword evidence="11" id="KW-0832">Ubl conjugation</keyword>
<proteinExistence type="inferred from homology"/>
<evidence type="ECO:0000256" key="2">
    <source>
        <dbReference type="ARBA" id="ARBA00004132"/>
    </source>
</evidence>
<dbReference type="GO" id="GO:0008021">
    <property type="term" value="C:synaptic vesicle"/>
    <property type="evidence" value="ECO:0007669"/>
    <property type="project" value="TreeGrafter"/>
</dbReference>
<dbReference type="Pfam" id="PF07651">
    <property type="entry name" value="ANTH"/>
    <property type="match status" value="1"/>
</dbReference>
<dbReference type="CDD" id="cd16985">
    <property type="entry name" value="ANTH_N_AP180"/>
    <property type="match status" value="1"/>
</dbReference>
<dbReference type="EMBL" id="CAAGRJ010031065">
    <property type="protein sequence ID" value="VFV41830.1"/>
    <property type="molecule type" value="Genomic_DNA"/>
</dbReference>
<feature type="coiled-coil region" evidence="21">
    <location>
        <begin position="321"/>
        <end position="348"/>
    </location>
</feature>
<dbReference type="PROSITE" id="PS50942">
    <property type="entry name" value="ENTH"/>
    <property type="match status" value="1"/>
</dbReference>
<keyword evidence="14" id="KW-0472">Membrane</keyword>
<dbReference type="InterPro" id="IPR045192">
    <property type="entry name" value="AP180-like"/>
</dbReference>
<keyword evidence="12" id="KW-0007">Acetylation</keyword>
<evidence type="ECO:0000313" key="24">
    <source>
        <dbReference type="EMBL" id="VFV41830.1"/>
    </source>
</evidence>
<keyword evidence="16" id="KW-0539">Nucleus</keyword>
<evidence type="ECO:0000256" key="20">
    <source>
        <dbReference type="ARBA" id="ARBA00068054"/>
    </source>
</evidence>
<name>A0A485P7Y9_LYNPA</name>
<dbReference type="InterPro" id="IPR008942">
    <property type="entry name" value="ENTH_VHS"/>
</dbReference>
<comment type="function">
    <text evidence="18">Cytoplasmic adapter protein that plays a critical role in clathrin-mediated endocytosis which is important in processes such as internalization of cell receptors, synaptic transmission or removal of apoptotic cells. Recruits AP-2 and attaches clathrin triskelions to the cytoplasmic side of plasma membrane leading to clathrin-coated vesicles (CCVs) assembly. Furthermore, regulates clathrin-coated vesicle size and maturation by directly sensing and driving membrane curvature. In addition to binding to clathrin, mediates the endocytosis of small R-SNARES (Soluble NSF Attachment Protein REceptors) between plasma membranes and endosomes including VAMP2, VAMP3, VAMP4, VAMP7 or VAMP8. In turn, PICALM-dependent SNARE endocytosis is required for the formation and maturation of autophagic precursors. Modulates thereby autophagy and the turnover of autophagy substrates such as MAPT/TAU or amyloid precursor protein cleaved C-terminal fragment (APP-CTF).</text>
</comment>
<dbReference type="GO" id="GO:0005794">
    <property type="term" value="C:Golgi apparatus"/>
    <property type="evidence" value="ECO:0007669"/>
    <property type="project" value="UniProtKB-SubCell"/>
</dbReference>
<evidence type="ECO:0000256" key="8">
    <source>
        <dbReference type="ARBA" id="ARBA00022499"/>
    </source>
</evidence>
<gene>
    <name evidence="24" type="ORF">LYPA_23C005018</name>
</gene>
<dbReference type="Gene3D" id="1.20.58.150">
    <property type="entry name" value="ANTH domain"/>
    <property type="match status" value="1"/>
</dbReference>
<organism evidence="24 25">
    <name type="scientific">Lynx pardinus</name>
    <name type="common">Iberian lynx</name>
    <name type="synonym">Felis pardina</name>
    <dbReference type="NCBI Taxonomy" id="191816"/>
    <lineage>
        <taxon>Eukaryota</taxon>
        <taxon>Metazoa</taxon>
        <taxon>Chordata</taxon>
        <taxon>Craniata</taxon>
        <taxon>Vertebrata</taxon>
        <taxon>Euteleostomi</taxon>
        <taxon>Mammalia</taxon>
        <taxon>Eutheria</taxon>
        <taxon>Laurasiatheria</taxon>
        <taxon>Carnivora</taxon>
        <taxon>Feliformia</taxon>
        <taxon>Felidae</taxon>
        <taxon>Felinae</taxon>
        <taxon>Lynx</taxon>
    </lineage>
</organism>
<dbReference type="GO" id="GO:0032050">
    <property type="term" value="F:clathrin heavy chain binding"/>
    <property type="evidence" value="ECO:0007669"/>
    <property type="project" value="TreeGrafter"/>
</dbReference>
<accession>A0A485P7Y9</accession>
<evidence type="ECO:0000256" key="16">
    <source>
        <dbReference type="ARBA" id="ARBA00023242"/>
    </source>
</evidence>
<evidence type="ECO:0000256" key="6">
    <source>
        <dbReference type="ARBA" id="ARBA00008011"/>
    </source>
</evidence>
<evidence type="ECO:0000256" key="21">
    <source>
        <dbReference type="SAM" id="Coils"/>
    </source>
</evidence>
<dbReference type="FunFam" id="1.20.58.150:FF:000001">
    <property type="entry name" value="phosphatidylinositol-binding clathrin assembly protein-like isoform X1"/>
    <property type="match status" value="1"/>
</dbReference>
<evidence type="ECO:0000313" key="25">
    <source>
        <dbReference type="Proteomes" id="UP000386466"/>
    </source>
</evidence>
<evidence type="ECO:0000256" key="13">
    <source>
        <dbReference type="ARBA" id="ARBA00023034"/>
    </source>
</evidence>
<dbReference type="GO" id="GO:0005905">
    <property type="term" value="C:clathrin-coated pit"/>
    <property type="evidence" value="ECO:0007669"/>
    <property type="project" value="UniProtKB-SubCell"/>
</dbReference>
<keyword evidence="10" id="KW-0254">Endocytosis</keyword>
<dbReference type="GO" id="GO:0016185">
    <property type="term" value="P:synaptic vesicle budding from presynaptic endocytic zone membrane"/>
    <property type="evidence" value="ECO:0007669"/>
    <property type="project" value="TreeGrafter"/>
</dbReference>
<evidence type="ECO:0000256" key="12">
    <source>
        <dbReference type="ARBA" id="ARBA00022990"/>
    </source>
</evidence>
<keyword evidence="25" id="KW-1185">Reference proteome</keyword>
<comment type="subcellular location">
    <subcellularLocation>
        <location evidence="3">Cell membrane</location>
    </subcellularLocation>
    <subcellularLocation>
        <location evidence="2">Cytoplasmic vesicle</location>
        <location evidence="2">Clathrin-coated vesicle</location>
    </subcellularLocation>
    <subcellularLocation>
        <location evidence="4">Golgi apparatus</location>
    </subcellularLocation>
    <subcellularLocation>
        <location evidence="5">Membrane</location>
        <location evidence="5">Clathrin-coated pit</location>
    </subcellularLocation>
    <subcellularLocation>
        <location evidence="1">Nucleus</location>
    </subcellularLocation>
</comment>
<dbReference type="GO" id="GO:0005634">
    <property type="term" value="C:nucleus"/>
    <property type="evidence" value="ECO:0007669"/>
    <property type="project" value="UniProtKB-SubCell"/>
</dbReference>
<protein>
    <recommendedName>
        <fullName evidence="20">Phosphatidylinositol-binding clathrin assembly protein</fullName>
    </recommendedName>
</protein>
<dbReference type="GO" id="GO:0000149">
    <property type="term" value="F:SNARE binding"/>
    <property type="evidence" value="ECO:0007669"/>
    <property type="project" value="TreeGrafter"/>
</dbReference>
<dbReference type="AlphaFoldDB" id="A0A485P7Y9"/>
<dbReference type="GO" id="GO:0030136">
    <property type="term" value="C:clathrin-coated vesicle"/>
    <property type="evidence" value="ECO:0007669"/>
    <property type="project" value="UniProtKB-SubCell"/>
</dbReference>
<keyword evidence="13" id="KW-0333">Golgi apparatus</keyword>
<evidence type="ECO:0000256" key="14">
    <source>
        <dbReference type="ARBA" id="ARBA00023136"/>
    </source>
</evidence>
<evidence type="ECO:0000256" key="11">
    <source>
        <dbReference type="ARBA" id="ARBA00022843"/>
    </source>
</evidence>
<dbReference type="InterPro" id="IPR011417">
    <property type="entry name" value="ANTH_dom"/>
</dbReference>
<dbReference type="PANTHER" id="PTHR22951:SF16">
    <property type="entry name" value="PHOSPHATIDYLINOSITOL-BINDING CLATHRIN ASSEMBLY PROTEIN"/>
    <property type="match status" value="1"/>
</dbReference>
<keyword evidence="8" id="KW-1017">Isopeptide bond</keyword>
<evidence type="ECO:0000256" key="7">
    <source>
        <dbReference type="ARBA" id="ARBA00022475"/>
    </source>
</evidence>
<evidence type="ECO:0000256" key="9">
    <source>
        <dbReference type="ARBA" id="ARBA00022553"/>
    </source>
</evidence>
<dbReference type="SUPFAM" id="SSF48464">
    <property type="entry name" value="ENTH/VHS domain"/>
    <property type="match status" value="1"/>
</dbReference>
<dbReference type="GO" id="GO:0005546">
    <property type="term" value="F:phosphatidylinositol-4,5-bisphosphate binding"/>
    <property type="evidence" value="ECO:0007669"/>
    <property type="project" value="TreeGrafter"/>
</dbReference>
<evidence type="ECO:0000256" key="10">
    <source>
        <dbReference type="ARBA" id="ARBA00022583"/>
    </source>
</evidence>
<sequence>MSGQSLTDRITAAQHSVTGSAVSKTVCKATTHEIMGPKKKHLDYLIQCTNEMNVNIPQLADSLFERTTNSSWVVVFKSLITTHHLMVYGNERFIQYLASRNTLFNLSNFLDKSGLQGYDMSTFIRRYSRYLNEKAVSYRQVAFDFTKVKRGADGVMRTMNTEKLLKTVPIIQNQMDALLDFNVNSNELTNGVINAAFMLLFKDAIRLFAAYNEGIINLLEKYFDMKKNQCKEGLDIYKKFLTRMTRISEFLKVAEQVGIDRGDIPDLSQAPSSLLDALEQHLASLEGKKIKDSTAASRATTLSNAVSSLASTGLSLTKVDEREKQAALEEEQARLKALKEQRLKELAKKPHTSLTTAASPVSTSAGGIMTAPAIDIFSTPSSSNSTSKLPNDLLDLQQPTFHPSVLPMPSTSQVASTWGGFTPSPVAQPHPSAGLNVDFESVFGNKSTNVIVDSGGGLLKPTVASQNQSLPVAKLPPNKLVSDDLDSSLANLVGNLGIGNGTTKNDVNWSQPGEKKLTGGSNWQPKVAPTTAWNAATMNGMHFPQYAPPVMAYPATTPTGMIGYGIPPQMGSVPVMTQPTLIYSQPVMRPPNPFGPVSGAQIQFM</sequence>